<comment type="catalytic activity">
    <reaction evidence="1">
        <text>Hydrolysis of terminal, non-reducing beta-D-glucosyl residues with release of beta-D-glucose.</text>
        <dbReference type="EC" id="3.2.1.21"/>
    </reaction>
</comment>
<name>A0ABQ6ICP4_9MICO</name>
<evidence type="ECO:0000256" key="3">
    <source>
        <dbReference type="ARBA" id="ARBA00012744"/>
    </source>
</evidence>
<dbReference type="Pfam" id="PF00933">
    <property type="entry name" value="Glyco_hydro_3"/>
    <property type="match status" value="1"/>
</dbReference>
<evidence type="ECO:0000313" key="9">
    <source>
        <dbReference type="EMBL" id="GMA34777.1"/>
    </source>
</evidence>
<dbReference type="SUPFAM" id="SSF51445">
    <property type="entry name" value="(Trans)glycosidases"/>
    <property type="match status" value="1"/>
</dbReference>
<feature type="domain" description="Glycoside hydrolase family 3 N-terminal" evidence="8">
    <location>
        <begin position="48"/>
        <end position="123"/>
    </location>
</feature>
<comment type="similarity">
    <text evidence="2">Belongs to the glycosyl hydrolase 3 family.</text>
</comment>
<evidence type="ECO:0000256" key="7">
    <source>
        <dbReference type="SAM" id="MobiDB-lite"/>
    </source>
</evidence>
<gene>
    <name evidence="9" type="ORF">GCM10025876_09810</name>
</gene>
<feature type="compositionally biased region" description="Basic residues" evidence="7">
    <location>
        <begin position="128"/>
        <end position="149"/>
    </location>
</feature>
<keyword evidence="5" id="KW-0378">Hydrolase</keyword>
<comment type="caution">
    <text evidence="9">The sequence shown here is derived from an EMBL/GenBank/DDBJ whole genome shotgun (WGS) entry which is preliminary data.</text>
</comment>
<sequence>MLNAAGSDAEVTVPWVNEMQAFVETLATEDTPYVPVNFASDPRSEAATGGVYNADGADISRWPSNLGLAATFDAAFTKQFGEMASAEYRALGITTALSPQIDLATDPRWLRVGGTFGEDAAQAAEPRRRLRRRLPGFRGRGRVGPRVRQRHDQALGRRRRRRGRP</sequence>
<dbReference type="EMBL" id="BSUN01000001">
    <property type="protein sequence ID" value="GMA34777.1"/>
    <property type="molecule type" value="Genomic_DNA"/>
</dbReference>
<organism evidence="9 10">
    <name type="scientific">Demequina litorisediminis</name>
    <dbReference type="NCBI Taxonomy" id="1849022"/>
    <lineage>
        <taxon>Bacteria</taxon>
        <taxon>Bacillati</taxon>
        <taxon>Actinomycetota</taxon>
        <taxon>Actinomycetes</taxon>
        <taxon>Micrococcales</taxon>
        <taxon>Demequinaceae</taxon>
        <taxon>Demequina</taxon>
    </lineage>
</organism>
<keyword evidence="10" id="KW-1185">Reference proteome</keyword>
<dbReference type="EC" id="3.2.1.21" evidence="3"/>
<dbReference type="PANTHER" id="PTHR30620">
    <property type="entry name" value="PERIPLASMIC BETA-GLUCOSIDASE-RELATED"/>
    <property type="match status" value="1"/>
</dbReference>
<keyword evidence="6" id="KW-0326">Glycosidase</keyword>
<reference evidence="10" key="1">
    <citation type="journal article" date="2019" name="Int. J. Syst. Evol. Microbiol.">
        <title>The Global Catalogue of Microorganisms (GCM) 10K type strain sequencing project: providing services to taxonomists for standard genome sequencing and annotation.</title>
        <authorList>
            <consortium name="The Broad Institute Genomics Platform"/>
            <consortium name="The Broad Institute Genome Sequencing Center for Infectious Disease"/>
            <person name="Wu L."/>
            <person name="Ma J."/>
        </authorList>
    </citation>
    <scope>NUCLEOTIDE SEQUENCE [LARGE SCALE GENOMIC DNA]</scope>
    <source>
        <strain evidence="10">NBRC 112299</strain>
    </source>
</reference>
<keyword evidence="4" id="KW-0732">Signal</keyword>
<dbReference type="InterPro" id="IPR051915">
    <property type="entry name" value="Cellulose_Degrad_GH3"/>
</dbReference>
<evidence type="ECO:0000256" key="1">
    <source>
        <dbReference type="ARBA" id="ARBA00000448"/>
    </source>
</evidence>
<dbReference type="PANTHER" id="PTHR30620:SF16">
    <property type="entry name" value="LYSOSOMAL BETA GLUCOSIDASE"/>
    <property type="match status" value="1"/>
</dbReference>
<evidence type="ECO:0000259" key="8">
    <source>
        <dbReference type="Pfam" id="PF00933"/>
    </source>
</evidence>
<accession>A0ABQ6ICP4</accession>
<protein>
    <recommendedName>
        <fullName evidence="3">beta-glucosidase</fullName>
        <ecNumber evidence="3">3.2.1.21</ecNumber>
    </recommendedName>
</protein>
<evidence type="ECO:0000256" key="5">
    <source>
        <dbReference type="ARBA" id="ARBA00022801"/>
    </source>
</evidence>
<evidence type="ECO:0000256" key="6">
    <source>
        <dbReference type="ARBA" id="ARBA00023295"/>
    </source>
</evidence>
<dbReference type="InterPro" id="IPR001764">
    <property type="entry name" value="Glyco_hydro_3_N"/>
</dbReference>
<dbReference type="Proteomes" id="UP001157125">
    <property type="component" value="Unassembled WGS sequence"/>
</dbReference>
<feature type="region of interest" description="Disordered" evidence="7">
    <location>
        <begin position="121"/>
        <end position="165"/>
    </location>
</feature>
<feature type="compositionally biased region" description="Basic residues" evidence="7">
    <location>
        <begin position="156"/>
        <end position="165"/>
    </location>
</feature>
<dbReference type="InterPro" id="IPR036962">
    <property type="entry name" value="Glyco_hydro_3_N_sf"/>
</dbReference>
<proteinExistence type="inferred from homology"/>
<evidence type="ECO:0000313" key="10">
    <source>
        <dbReference type="Proteomes" id="UP001157125"/>
    </source>
</evidence>
<evidence type="ECO:0000256" key="2">
    <source>
        <dbReference type="ARBA" id="ARBA00005336"/>
    </source>
</evidence>
<dbReference type="Gene3D" id="3.20.20.300">
    <property type="entry name" value="Glycoside hydrolase, family 3, N-terminal domain"/>
    <property type="match status" value="1"/>
</dbReference>
<dbReference type="InterPro" id="IPR017853">
    <property type="entry name" value="GH"/>
</dbReference>
<evidence type="ECO:0000256" key="4">
    <source>
        <dbReference type="ARBA" id="ARBA00022729"/>
    </source>
</evidence>